<dbReference type="Pfam" id="PF07690">
    <property type="entry name" value="MFS_1"/>
    <property type="match status" value="1"/>
</dbReference>
<evidence type="ECO:0000256" key="1">
    <source>
        <dbReference type="SAM" id="MobiDB-lite"/>
    </source>
</evidence>
<sequence>MEKREVENCELLTGRVVPKAEESNNIRRESKEPPDGGFRAYSIVIGSFLTNGLIFGVINSYSVIFTVLKKQLLDQNIPNAESKAALVGSLTLSTTFLLSPVSGLLTGFLGLRLTAVLGGSLATASLIITSFVVDRVEALYFTYGIMYGVGASLAYTPSLAILGHYFKKYLGRVNGFVTIGSAVFTVIMTPTMKYAIDNYGLEWMFRMLAVITFGIALCGLLFKPIPVVVIDKPSEETNTCKTIMKVIFNVDIWKIPRYRLWCISMPIALFGYFVPYVYMQNFVKETFKDTTSTLPQQCVAASSGIGRLMFGYLADRDEVNSIVLQQIALYVIGTLTIILPFVTSFELLLVVCVGIGLSDGGFISLIGPMAVEFCGSALAAQAIGTILGLSAVPVSVGPPVAGYLFTVYKSFTLPFVLAGISPLVGSTLMFIIRCQTRKRDTKGSRTNGHVSPTSDIENPPLLRPNGVGQQTSL</sequence>
<feature type="transmembrane region" description="Helical" evidence="2">
    <location>
        <begin position="40"/>
        <end position="64"/>
    </location>
</feature>
<dbReference type="GO" id="GO:0022857">
    <property type="term" value="F:transmembrane transporter activity"/>
    <property type="evidence" value="ECO:0007669"/>
    <property type="project" value="InterPro"/>
</dbReference>
<feature type="compositionally biased region" description="Polar residues" evidence="1">
    <location>
        <begin position="444"/>
        <end position="456"/>
    </location>
</feature>
<reference evidence="3 4" key="1">
    <citation type="submission" date="2023-11" db="EMBL/GenBank/DDBJ databases">
        <authorList>
            <person name="Okamura Y."/>
        </authorList>
    </citation>
    <scope>NUCLEOTIDE SEQUENCE [LARGE SCALE GENOMIC DNA]</scope>
</reference>
<feature type="transmembrane region" description="Helical" evidence="2">
    <location>
        <begin position="203"/>
        <end position="222"/>
    </location>
</feature>
<feature type="region of interest" description="Disordered" evidence="1">
    <location>
        <begin position="441"/>
        <end position="473"/>
    </location>
</feature>
<keyword evidence="2" id="KW-1133">Transmembrane helix</keyword>
<keyword evidence="4" id="KW-1185">Reference proteome</keyword>
<dbReference type="PANTHER" id="PTHR11360:SF312">
    <property type="entry name" value="KARMOISIN, ISOFORM B"/>
    <property type="match status" value="1"/>
</dbReference>
<protein>
    <recommendedName>
        <fullName evidence="5">Monocarboxylate transporter 10</fullName>
    </recommendedName>
</protein>
<accession>A0AAV1K0T4</accession>
<evidence type="ECO:0000313" key="3">
    <source>
        <dbReference type="EMBL" id="CAK1555136.1"/>
    </source>
</evidence>
<dbReference type="InterPro" id="IPR050327">
    <property type="entry name" value="Proton-linked_MCT"/>
</dbReference>
<dbReference type="Proteomes" id="UP001497472">
    <property type="component" value="Unassembled WGS sequence"/>
</dbReference>
<feature type="transmembrane region" description="Helical" evidence="2">
    <location>
        <begin position="145"/>
        <end position="166"/>
    </location>
</feature>
<feature type="transmembrane region" description="Helical" evidence="2">
    <location>
        <begin position="369"/>
        <end position="391"/>
    </location>
</feature>
<feature type="transmembrane region" description="Helical" evidence="2">
    <location>
        <begin position="113"/>
        <end position="133"/>
    </location>
</feature>
<keyword evidence="2" id="KW-0812">Transmembrane</keyword>
<dbReference type="InterPro" id="IPR036259">
    <property type="entry name" value="MFS_trans_sf"/>
</dbReference>
<dbReference type="Gene3D" id="1.20.1250.20">
    <property type="entry name" value="MFS general substrate transporter like domains"/>
    <property type="match status" value="2"/>
</dbReference>
<dbReference type="AlphaFoldDB" id="A0AAV1K0T4"/>
<organism evidence="3 4">
    <name type="scientific">Leptosia nina</name>
    <dbReference type="NCBI Taxonomy" id="320188"/>
    <lineage>
        <taxon>Eukaryota</taxon>
        <taxon>Metazoa</taxon>
        <taxon>Ecdysozoa</taxon>
        <taxon>Arthropoda</taxon>
        <taxon>Hexapoda</taxon>
        <taxon>Insecta</taxon>
        <taxon>Pterygota</taxon>
        <taxon>Neoptera</taxon>
        <taxon>Endopterygota</taxon>
        <taxon>Lepidoptera</taxon>
        <taxon>Glossata</taxon>
        <taxon>Ditrysia</taxon>
        <taxon>Papilionoidea</taxon>
        <taxon>Pieridae</taxon>
        <taxon>Pierinae</taxon>
        <taxon>Leptosia</taxon>
    </lineage>
</organism>
<name>A0AAV1K0T4_9NEOP</name>
<evidence type="ECO:0000313" key="4">
    <source>
        <dbReference type="Proteomes" id="UP001497472"/>
    </source>
</evidence>
<proteinExistence type="predicted"/>
<feature type="transmembrane region" description="Helical" evidence="2">
    <location>
        <begin position="84"/>
        <end position="106"/>
    </location>
</feature>
<keyword evidence="2" id="KW-0472">Membrane</keyword>
<feature type="transmembrane region" description="Helical" evidence="2">
    <location>
        <begin position="327"/>
        <end position="357"/>
    </location>
</feature>
<feature type="transmembrane region" description="Helical" evidence="2">
    <location>
        <begin position="411"/>
        <end position="432"/>
    </location>
</feature>
<dbReference type="PANTHER" id="PTHR11360">
    <property type="entry name" value="MONOCARBOXYLATE TRANSPORTER"/>
    <property type="match status" value="1"/>
</dbReference>
<dbReference type="SUPFAM" id="SSF103473">
    <property type="entry name" value="MFS general substrate transporter"/>
    <property type="match status" value="1"/>
</dbReference>
<evidence type="ECO:0008006" key="5">
    <source>
        <dbReference type="Google" id="ProtNLM"/>
    </source>
</evidence>
<dbReference type="EMBL" id="CAVLEF010000280">
    <property type="protein sequence ID" value="CAK1555136.1"/>
    <property type="molecule type" value="Genomic_DNA"/>
</dbReference>
<comment type="caution">
    <text evidence="3">The sequence shown here is derived from an EMBL/GenBank/DDBJ whole genome shotgun (WGS) entry which is preliminary data.</text>
</comment>
<evidence type="ECO:0000256" key="2">
    <source>
        <dbReference type="SAM" id="Phobius"/>
    </source>
</evidence>
<feature type="transmembrane region" description="Helical" evidence="2">
    <location>
        <begin position="258"/>
        <end position="278"/>
    </location>
</feature>
<gene>
    <name evidence="3" type="ORF">LNINA_LOCUS13973</name>
</gene>
<feature type="transmembrane region" description="Helical" evidence="2">
    <location>
        <begin position="173"/>
        <end position="191"/>
    </location>
</feature>
<dbReference type="InterPro" id="IPR011701">
    <property type="entry name" value="MFS"/>
</dbReference>